<protein>
    <submittedName>
        <fullName evidence="3">Uncharacterized protein</fullName>
    </submittedName>
</protein>
<sequence>MSEPDDFVARLRAERTDPERAGRLAADRRTRRRKTVWVSVGAVAVVAALGGWLYGSVGKRPADEPFAAPLLEEAQWPAPWPLTTRMPYRNSPARGWLTGEGGIDVPAAGAVPGVPAERVRDALWRTRELLTAANLDPGVLAGGRPERALALLDPPSRARLAAALRAPGEGDADPARLVTRFDPAEVRVLTGGTRVLGALSYGPGRSSGEVLVRADVTFVYALAAATPGGRPAPIPGVEAEEAARAIVRRRLVVAVRAVPGAGKTPGALVPVEQHHYLGNHDCGKADGFVHPYFAKQAPTPSAGAGADPYDRTGPLPAPCAPAARR</sequence>
<reference evidence="3" key="1">
    <citation type="submission" date="2022-08" db="EMBL/GenBank/DDBJ databases">
        <authorList>
            <person name="Somphong A."/>
            <person name="Phongsopitanun W."/>
        </authorList>
    </citation>
    <scope>NUCLEOTIDE SEQUENCE</scope>
    <source>
        <strain evidence="3">LP05-1</strain>
    </source>
</reference>
<evidence type="ECO:0000313" key="4">
    <source>
        <dbReference type="Proteomes" id="UP001431313"/>
    </source>
</evidence>
<dbReference type="Proteomes" id="UP001431313">
    <property type="component" value="Unassembled WGS sequence"/>
</dbReference>
<keyword evidence="2" id="KW-0472">Membrane</keyword>
<comment type="caution">
    <text evidence="3">The sequence shown here is derived from an EMBL/GenBank/DDBJ whole genome shotgun (WGS) entry which is preliminary data.</text>
</comment>
<dbReference type="RefSeq" id="WP_258784677.1">
    <property type="nucleotide sequence ID" value="NZ_JANUGQ010000001.1"/>
</dbReference>
<keyword evidence="2" id="KW-0812">Transmembrane</keyword>
<gene>
    <name evidence="3" type="ORF">NX801_00370</name>
</gene>
<organism evidence="3 4">
    <name type="scientific">Streptomyces pyxinae</name>
    <dbReference type="NCBI Taxonomy" id="2970734"/>
    <lineage>
        <taxon>Bacteria</taxon>
        <taxon>Bacillati</taxon>
        <taxon>Actinomycetota</taxon>
        <taxon>Actinomycetes</taxon>
        <taxon>Kitasatosporales</taxon>
        <taxon>Streptomycetaceae</taxon>
        <taxon>Streptomyces</taxon>
    </lineage>
</organism>
<feature type="region of interest" description="Disordered" evidence="1">
    <location>
        <begin position="299"/>
        <end position="325"/>
    </location>
</feature>
<proteinExistence type="predicted"/>
<keyword evidence="4" id="KW-1185">Reference proteome</keyword>
<evidence type="ECO:0000313" key="3">
    <source>
        <dbReference type="EMBL" id="MCS0634143.1"/>
    </source>
</evidence>
<accession>A0ABT2C9R7</accession>
<name>A0ABT2C9R7_9ACTN</name>
<evidence type="ECO:0000256" key="2">
    <source>
        <dbReference type="SAM" id="Phobius"/>
    </source>
</evidence>
<evidence type="ECO:0000256" key="1">
    <source>
        <dbReference type="SAM" id="MobiDB-lite"/>
    </source>
</evidence>
<keyword evidence="2" id="KW-1133">Transmembrane helix</keyword>
<dbReference type="EMBL" id="JANUGQ010000001">
    <property type="protein sequence ID" value="MCS0634143.1"/>
    <property type="molecule type" value="Genomic_DNA"/>
</dbReference>
<feature type="transmembrane region" description="Helical" evidence="2">
    <location>
        <begin position="36"/>
        <end position="55"/>
    </location>
</feature>